<evidence type="ECO:0000313" key="3">
    <source>
        <dbReference type="Proteomes" id="UP000521943"/>
    </source>
</evidence>
<accession>A0A8H6I4U0</accession>
<dbReference type="EMBL" id="JACGCI010000022">
    <property type="protein sequence ID" value="KAF6757381.1"/>
    <property type="molecule type" value="Genomic_DNA"/>
</dbReference>
<dbReference type="Gene3D" id="3.30.2280.10">
    <property type="entry name" value="Hypothetical protein (hspc210)"/>
    <property type="match status" value="1"/>
</dbReference>
<feature type="domain" description="GSKIP" evidence="1">
    <location>
        <begin position="35"/>
        <end position="134"/>
    </location>
</feature>
<reference evidence="2 3" key="1">
    <citation type="submission" date="2020-07" db="EMBL/GenBank/DDBJ databases">
        <title>Comparative genomics of pyrophilous fungi reveals a link between fire events and developmental genes.</title>
        <authorList>
            <consortium name="DOE Joint Genome Institute"/>
            <person name="Steindorff A.S."/>
            <person name="Carver A."/>
            <person name="Calhoun S."/>
            <person name="Stillman K."/>
            <person name="Liu H."/>
            <person name="Lipzen A."/>
            <person name="Pangilinan J."/>
            <person name="Labutti K."/>
            <person name="Bruns T.D."/>
            <person name="Grigoriev I.V."/>
        </authorList>
    </citation>
    <scope>NUCLEOTIDE SEQUENCE [LARGE SCALE GENOMIC DNA]</scope>
    <source>
        <strain evidence="2 3">CBS 144469</strain>
    </source>
</reference>
<protein>
    <submittedName>
        <fullName evidence="2">GSKIP domain-containing protein</fullName>
    </submittedName>
</protein>
<comment type="caution">
    <text evidence="2">The sequence shown here is derived from an EMBL/GenBank/DDBJ whole genome shotgun (WGS) entry which is preliminary data.</text>
</comment>
<name>A0A8H6I4U0_9AGAR</name>
<evidence type="ECO:0000313" key="2">
    <source>
        <dbReference type="EMBL" id="KAF6757381.1"/>
    </source>
</evidence>
<evidence type="ECO:0000259" key="1">
    <source>
        <dbReference type="Pfam" id="PF05303"/>
    </source>
</evidence>
<dbReference type="SUPFAM" id="SSF103107">
    <property type="entry name" value="Hypothetical protein c14orf129, hspc210"/>
    <property type="match status" value="1"/>
</dbReference>
<dbReference type="InterPro" id="IPR007967">
    <property type="entry name" value="GSKIP_dom"/>
</dbReference>
<dbReference type="AlphaFoldDB" id="A0A8H6I4U0"/>
<keyword evidence="3" id="KW-1185">Reference proteome</keyword>
<dbReference type="Proteomes" id="UP000521943">
    <property type="component" value="Unassembled WGS sequence"/>
</dbReference>
<dbReference type="Pfam" id="PF05303">
    <property type="entry name" value="GSKIP_dom"/>
    <property type="match status" value="1"/>
</dbReference>
<organism evidence="2 3">
    <name type="scientific">Ephemerocybe angulata</name>
    <dbReference type="NCBI Taxonomy" id="980116"/>
    <lineage>
        <taxon>Eukaryota</taxon>
        <taxon>Fungi</taxon>
        <taxon>Dikarya</taxon>
        <taxon>Basidiomycota</taxon>
        <taxon>Agaricomycotina</taxon>
        <taxon>Agaricomycetes</taxon>
        <taxon>Agaricomycetidae</taxon>
        <taxon>Agaricales</taxon>
        <taxon>Agaricineae</taxon>
        <taxon>Psathyrellaceae</taxon>
        <taxon>Ephemerocybe</taxon>
    </lineage>
</organism>
<dbReference type="InterPro" id="IPR023231">
    <property type="entry name" value="GSKIP_dom_sf"/>
</dbReference>
<sequence>MKMMSRIFNHLMSRQDGASPSSKTMCYPPSPTTFFRDELESALREQSFGLQSFRVTSSTPRQSSASLVTLEGLSLTIVLNTQGYSVDAKRSDAFQSLKPGQLHVYETIENLLQTISPMYTQRHQGQLFEALQRLA</sequence>
<gene>
    <name evidence="2" type="ORF">DFP72DRAFT_232516</name>
</gene>
<proteinExistence type="predicted"/>
<dbReference type="OrthoDB" id="5804279at2759"/>